<evidence type="ECO:0000313" key="2">
    <source>
        <dbReference type="EMBL" id="KAK7821589.1"/>
    </source>
</evidence>
<feature type="signal peptide" evidence="1">
    <location>
        <begin position="1"/>
        <end position="26"/>
    </location>
</feature>
<evidence type="ECO:0000256" key="1">
    <source>
        <dbReference type="SAM" id="SignalP"/>
    </source>
</evidence>
<dbReference type="InterPro" id="IPR036291">
    <property type="entry name" value="NAD(P)-bd_dom_sf"/>
</dbReference>
<accession>A0AAW0J4B7</accession>
<dbReference type="AlphaFoldDB" id="A0AAW0J4B7"/>
<name>A0AAW0J4B7_MYOGA</name>
<gene>
    <name evidence="2" type="ORF">U0070_014469</name>
</gene>
<reference evidence="2 3" key="1">
    <citation type="journal article" date="2023" name="bioRxiv">
        <title>Conserved and derived expression patterns and positive selection on dental genes reveal complex evolutionary context of ever-growing rodent molars.</title>
        <authorList>
            <person name="Calamari Z.T."/>
            <person name="Song A."/>
            <person name="Cohen E."/>
            <person name="Akter M."/>
            <person name="Roy R.D."/>
            <person name="Hallikas O."/>
            <person name="Christensen M.M."/>
            <person name="Li P."/>
            <person name="Marangoni P."/>
            <person name="Jernvall J."/>
            <person name="Klein O.D."/>
        </authorList>
    </citation>
    <scope>NUCLEOTIDE SEQUENCE [LARGE SCALE GENOMIC DNA]</scope>
    <source>
        <strain evidence="2">V071</strain>
    </source>
</reference>
<evidence type="ECO:0000313" key="3">
    <source>
        <dbReference type="Proteomes" id="UP001488838"/>
    </source>
</evidence>
<dbReference type="EMBL" id="JBBHLL010000064">
    <property type="protein sequence ID" value="KAK7821589.1"/>
    <property type="molecule type" value="Genomic_DNA"/>
</dbReference>
<keyword evidence="1" id="KW-0732">Signal</keyword>
<feature type="chain" id="PRO_5043541746" evidence="1">
    <location>
        <begin position="27"/>
        <end position="69"/>
    </location>
</feature>
<proteinExistence type="predicted"/>
<protein>
    <submittedName>
        <fullName evidence="2">Uncharacterized protein</fullName>
    </submittedName>
</protein>
<dbReference type="SUPFAM" id="SSF51735">
    <property type="entry name" value="NAD(P)-binding Rossmann-fold domains"/>
    <property type="match status" value="1"/>
</dbReference>
<keyword evidence="3" id="KW-1185">Reference proteome</keyword>
<dbReference type="Proteomes" id="UP001488838">
    <property type="component" value="Unassembled WGS sequence"/>
</dbReference>
<organism evidence="2 3">
    <name type="scientific">Myodes glareolus</name>
    <name type="common">Bank vole</name>
    <name type="synonym">Clethrionomys glareolus</name>
    <dbReference type="NCBI Taxonomy" id="447135"/>
    <lineage>
        <taxon>Eukaryota</taxon>
        <taxon>Metazoa</taxon>
        <taxon>Chordata</taxon>
        <taxon>Craniata</taxon>
        <taxon>Vertebrata</taxon>
        <taxon>Euteleostomi</taxon>
        <taxon>Mammalia</taxon>
        <taxon>Eutheria</taxon>
        <taxon>Euarchontoglires</taxon>
        <taxon>Glires</taxon>
        <taxon>Rodentia</taxon>
        <taxon>Myomorpha</taxon>
        <taxon>Muroidea</taxon>
        <taxon>Cricetidae</taxon>
        <taxon>Arvicolinae</taxon>
        <taxon>Myodes</taxon>
    </lineage>
</organism>
<sequence length="69" mass="7721">MMVKARVNRFAHVVCLVTFNSGEVDAVPPMTSSTDLNYVVYIFIKTHSTVMTEDGKLVINIKAISIFQE</sequence>
<comment type="caution">
    <text evidence="2">The sequence shown here is derived from an EMBL/GenBank/DDBJ whole genome shotgun (WGS) entry which is preliminary data.</text>
</comment>